<name>A0A377DHR6_ECOLX</name>
<organism evidence="1 2">
    <name type="scientific">Escherichia coli</name>
    <dbReference type="NCBI Taxonomy" id="562"/>
    <lineage>
        <taxon>Bacteria</taxon>
        <taxon>Pseudomonadati</taxon>
        <taxon>Pseudomonadota</taxon>
        <taxon>Gammaproteobacteria</taxon>
        <taxon>Enterobacterales</taxon>
        <taxon>Enterobacteriaceae</taxon>
        <taxon>Escherichia</taxon>
    </lineage>
</organism>
<dbReference type="AlphaFoldDB" id="A0A377DHR6"/>
<dbReference type="EMBL" id="UGED01000023">
    <property type="protein sequence ID" value="STM20546.1"/>
    <property type="molecule type" value="Genomic_DNA"/>
</dbReference>
<dbReference type="Proteomes" id="UP000254052">
    <property type="component" value="Unassembled WGS sequence"/>
</dbReference>
<reference evidence="1 2" key="1">
    <citation type="submission" date="2018-06" db="EMBL/GenBank/DDBJ databases">
        <authorList>
            <consortium name="Pathogen Informatics"/>
            <person name="Doyle S."/>
        </authorList>
    </citation>
    <scope>NUCLEOTIDE SEQUENCE [LARGE SCALE GENOMIC DNA]</scope>
    <source>
        <strain evidence="1 2">NCTC9962</strain>
    </source>
</reference>
<gene>
    <name evidence="1" type="ORF">NCTC9962_07270</name>
</gene>
<evidence type="ECO:0000313" key="2">
    <source>
        <dbReference type="Proteomes" id="UP000254052"/>
    </source>
</evidence>
<sequence>MRVNLLITMIIFALIWPVTALRAAVSKTTWADAPAREFVFVENNSDDNFFRHSWRGAGSRLTGANR</sequence>
<evidence type="ECO:0000313" key="1">
    <source>
        <dbReference type="EMBL" id="STM20546.1"/>
    </source>
</evidence>
<accession>A0A377DHR6</accession>
<protein>
    <submittedName>
        <fullName evidence="1">Putative fimbrial protein</fullName>
    </submittedName>
</protein>
<proteinExistence type="predicted"/>